<evidence type="ECO:0000313" key="4">
    <source>
        <dbReference type="EMBL" id="NFV80490.1"/>
    </source>
</evidence>
<accession>A0A7C9UWM8</accession>
<evidence type="ECO:0000256" key="2">
    <source>
        <dbReference type="PROSITE-ProRule" id="PRU00169"/>
    </source>
</evidence>
<dbReference type="InterPro" id="IPR001789">
    <property type="entry name" value="Sig_transdc_resp-reg_receiver"/>
</dbReference>
<dbReference type="PROSITE" id="PS50110">
    <property type="entry name" value="RESPONSE_REGULATORY"/>
    <property type="match status" value="1"/>
</dbReference>
<dbReference type="PANTHER" id="PTHR44591:SF3">
    <property type="entry name" value="RESPONSE REGULATORY DOMAIN-CONTAINING PROTEIN"/>
    <property type="match status" value="1"/>
</dbReference>
<dbReference type="Proteomes" id="UP000480684">
    <property type="component" value="Unassembled WGS sequence"/>
</dbReference>
<organism evidence="4 5">
    <name type="scientific">Magnetospirillum aberrantis SpK</name>
    <dbReference type="NCBI Taxonomy" id="908842"/>
    <lineage>
        <taxon>Bacteria</taxon>
        <taxon>Pseudomonadati</taxon>
        <taxon>Pseudomonadota</taxon>
        <taxon>Alphaproteobacteria</taxon>
        <taxon>Rhodospirillales</taxon>
        <taxon>Rhodospirillaceae</taxon>
        <taxon>Magnetospirillum</taxon>
    </lineage>
</organism>
<dbReference type="SUPFAM" id="SSF52172">
    <property type="entry name" value="CheY-like"/>
    <property type="match status" value="1"/>
</dbReference>
<dbReference type="PANTHER" id="PTHR44591">
    <property type="entry name" value="STRESS RESPONSE REGULATOR PROTEIN 1"/>
    <property type="match status" value="1"/>
</dbReference>
<protein>
    <submittedName>
        <fullName evidence="4">Response regulator</fullName>
    </submittedName>
</protein>
<dbReference type="InterPro" id="IPR050595">
    <property type="entry name" value="Bact_response_regulator"/>
</dbReference>
<reference evidence="4 5" key="1">
    <citation type="submission" date="2020-02" db="EMBL/GenBank/DDBJ databases">
        <authorList>
            <person name="Dziuba M."/>
            <person name="Kuznetsov B."/>
            <person name="Mardanov A."/>
            <person name="Ravin N."/>
            <person name="Grouzdev D."/>
        </authorList>
    </citation>
    <scope>NUCLEOTIDE SEQUENCE [LARGE SCALE GENOMIC DNA]</scope>
    <source>
        <strain evidence="4 5">SpK</strain>
    </source>
</reference>
<dbReference type="SMART" id="SM00448">
    <property type="entry name" value="REC"/>
    <property type="match status" value="1"/>
</dbReference>
<keyword evidence="5" id="KW-1185">Reference proteome</keyword>
<feature type="domain" description="Response regulatory" evidence="3">
    <location>
        <begin position="7"/>
        <end position="122"/>
    </location>
</feature>
<dbReference type="Pfam" id="PF00072">
    <property type="entry name" value="Response_reg"/>
    <property type="match status" value="1"/>
</dbReference>
<evidence type="ECO:0000256" key="1">
    <source>
        <dbReference type="ARBA" id="ARBA00022553"/>
    </source>
</evidence>
<dbReference type="InterPro" id="IPR011006">
    <property type="entry name" value="CheY-like_superfamily"/>
</dbReference>
<dbReference type="EMBL" id="JAAIYP010000037">
    <property type="protein sequence ID" value="NFV80490.1"/>
    <property type="molecule type" value="Genomic_DNA"/>
</dbReference>
<dbReference type="RefSeq" id="WP_163678840.1">
    <property type="nucleotide sequence ID" value="NZ_JAAIYP010000037.1"/>
</dbReference>
<dbReference type="Gene3D" id="3.40.50.2300">
    <property type="match status" value="1"/>
</dbReference>
<feature type="modified residue" description="4-aspartylphosphate" evidence="2">
    <location>
        <position position="56"/>
    </location>
</feature>
<dbReference type="GO" id="GO:0000160">
    <property type="term" value="P:phosphorelay signal transduction system"/>
    <property type="evidence" value="ECO:0007669"/>
    <property type="project" value="InterPro"/>
</dbReference>
<proteinExistence type="predicted"/>
<dbReference type="AlphaFoldDB" id="A0A7C9UWM8"/>
<evidence type="ECO:0000313" key="5">
    <source>
        <dbReference type="Proteomes" id="UP000480684"/>
    </source>
</evidence>
<sequence>MSGKKRTILVVEDDVMVLMGLQMILETWDMEVLPAEDMAQALACVARARPDLILSDLRLRAGLTGFEVVEKVRDVLGAKVPAIILTGETGKAELAEGLRRHLTFLHKPIQADPLRAAIDAAMAG</sequence>
<evidence type="ECO:0000259" key="3">
    <source>
        <dbReference type="PROSITE" id="PS50110"/>
    </source>
</evidence>
<name>A0A7C9UWM8_9PROT</name>
<keyword evidence="1 2" id="KW-0597">Phosphoprotein</keyword>
<gene>
    <name evidence="4" type="ORF">G4223_10255</name>
</gene>
<comment type="caution">
    <text evidence="4">The sequence shown here is derived from an EMBL/GenBank/DDBJ whole genome shotgun (WGS) entry which is preliminary data.</text>
</comment>
<dbReference type="CDD" id="cd00156">
    <property type="entry name" value="REC"/>
    <property type="match status" value="1"/>
</dbReference>